<dbReference type="KEGG" id="cag:Cagg_2293"/>
<evidence type="ECO:0000256" key="1">
    <source>
        <dbReference type="ARBA" id="ARBA00023002"/>
    </source>
</evidence>
<organism evidence="3 4">
    <name type="scientific">Chloroflexus aggregans (strain MD-66 / DSM 9485)</name>
    <dbReference type="NCBI Taxonomy" id="326427"/>
    <lineage>
        <taxon>Bacteria</taxon>
        <taxon>Bacillati</taxon>
        <taxon>Chloroflexota</taxon>
        <taxon>Chloroflexia</taxon>
        <taxon>Chloroflexales</taxon>
        <taxon>Chloroflexineae</taxon>
        <taxon>Chloroflexaceae</taxon>
        <taxon>Chloroflexus</taxon>
    </lineage>
</organism>
<keyword evidence="4" id="KW-1185">Reference proteome</keyword>
<dbReference type="InterPro" id="IPR012349">
    <property type="entry name" value="Split_barrel_FMN-bd"/>
</dbReference>
<feature type="domain" description="Pyridoxamine 5'-phosphate oxidase N-terminal" evidence="2">
    <location>
        <begin position="11"/>
        <end position="103"/>
    </location>
</feature>
<dbReference type="STRING" id="326427.Cagg_2293"/>
<dbReference type="SUPFAM" id="SSF50475">
    <property type="entry name" value="FMN-binding split barrel"/>
    <property type="match status" value="1"/>
</dbReference>
<dbReference type="eggNOG" id="COG3467">
    <property type="taxonomic scope" value="Bacteria"/>
</dbReference>
<evidence type="ECO:0000313" key="3">
    <source>
        <dbReference type="EMBL" id="ACL25172.1"/>
    </source>
</evidence>
<dbReference type="Pfam" id="PF01243">
    <property type="entry name" value="PNPOx_N"/>
    <property type="match status" value="1"/>
</dbReference>
<reference evidence="3" key="1">
    <citation type="submission" date="2008-12" db="EMBL/GenBank/DDBJ databases">
        <title>Complete sequence of Chloroflexus aggregans DSM 9485.</title>
        <authorList>
            <consortium name="US DOE Joint Genome Institute"/>
            <person name="Lucas S."/>
            <person name="Copeland A."/>
            <person name="Lapidus A."/>
            <person name="Glavina del Rio T."/>
            <person name="Dalin E."/>
            <person name="Tice H."/>
            <person name="Pitluck S."/>
            <person name="Foster B."/>
            <person name="Larimer F."/>
            <person name="Land M."/>
            <person name="Hauser L."/>
            <person name="Kyrpides N."/>
            <person name="Mikhailova N."/>
            <person name="Bryant D."/>
            <person name="Richardson P."/>
        </authorList>
    </citation>
    <scope>NUCLEOTIDE SEQUENCE</scope>
    <source>
        <strain evidence="3">DSM 9485</strain>
    </source>
</reference>
<dbReference type="NCBIfam" id="TIGR03666">
    <property type="entry name" value="Rv2061_F420"/>
    <property type="match status" value="1"/>
</dbReference>
<dbReference type="InterPro" id="IPR052019">
    <property type="entry name" value="F420H2_bilvrd_red/Heme_oxyg"/>
</dbReference>
<dbReference type="RefSeq" id="WP_015941030.1">
    <property type="nucleotide sequence ID" value="NC_011831.1"/>
</dbReference>
<evidence type="ECO:0000313" key="4">
    <source>
        <dbReference type="Proteomes" id="UP000002508"/>
    </source>
</evidence>
<protein>
    <submittedName>
        <fullName evidence="3">Pyridoxamine 5'-phosphate oxidase-related FMN-binding</fullName>
    </submittedName>
</protein>
<dbReference type="AlphaFoldDB" id="B8GDA5"/>
<dbReference type="InterPro" id="IPR011576">
    <property type="entry name" value="Pyridox_Oxase_N"/>
</dbReference>
<dbReference type="GO" id="GO:0005829">
    <property type="term" value="C:cytosol"/>
    <property type="evidence" value="ECO:0007669"/>
    <property type="project" value="TreeGrafter"/>
</dbReference>
<gene>
    <name evidence="3" type="ordered locus">Cagg_2293</name>
</gene>
<dbReference type="Gene3D" id="2.30.110.10">
    <property type="entry name" value="Electron Transport, Fmn-binding Protein, Chain A"/>
    <property type="match status" value="1"/>
</dbReference>
<dbReference type="PANTHER" id="PTHR35176">
    <property type="entry name" value="HEME OXYGENASE HI_0854-RELATED"/>
    <property type="match status" value="1"/>
</dbReference>
<dbReference type="InterPro" id="IPR019965">
    <property type="entry name" value="PPOX_F420-dep_Rv2061_put"/>
</dbReference>
<dbReference type="Proteomes" id="UP000002508">
    <property type="component" value="Chromosome"/>
</dbReference>
<keyword evidence="1" id="KW-0560">Oxidoreductase</keyword>
<dbReference type="GO" id="GO:0070967">
    <property type="term" value="F:coenzyme F420 binding"/>
    <property type="evidence" value="ECO:0007669"/>
    <property type="project" value="TreeGrafter"/>
</dbReference>
<dbReference type="GO" id="GO:0016627">
    <property type="term" value="F:oxidoreductase activity, acting on the CH-CH group of donors"/>
    <property type="evidence" value="ECO:0007669"/>
    <property type="project" value="TreeGrafter"/>
</dbReference>
<dbReference type="HOGENOM" id="CLU_139738_0_0_0"/>
<sequence>MAEQTTPYFAGLHRHEYANLITFRKNGQPVVTPVWFAEHNGKIYIMTTANAGKVKRIRNNPHVEIGPSDRAGKPLGPTVPARARILPPEEVQIAREALDKKYGLMKAMFDFFMNVRGVERAWIEVAPADM</sequence>
<dbReference type="PANTHER" id="PTHR35176:SF11">
    <property type="entry name" value="PYRIDOXAMINE 5'-PHOSPHATE OXIDASE FAMILY PROTEIN"/>
    <property type="match status" value="1"/>
</dbReference>
<name>B8GDA5_CHLAD</name>
<dbReference type="EMBL" id="CP001337">
    <property type="protein sequence ID" value="ACL25172.1"/>
    <property type="molecule type" value="Genomic_DNA"/>
</dbReference>
<proteinExistence type="predicted"/>
<evidence type="ECO:0000259" key="2">
    <source>
        <dbReference type="Pfam" id="PF01243"/>
    </source>
</evidence>
<accession>B8GDA5</accession>